<evidence type="ECO:0000313" key="1">
    <source>
        <dbReference type="EMBL" id="MPC99553.1"/>
    </source>
</evidence>
<accession>A0A5B7JYM2</accession>
<proteinExistence type="predicted"/>
<dbReference type="EMBL" id="VSRR010118847">
    <property type="protein sequence ID" value="MPC99553.1"/>
    <property type="molecule type" value="Genomic_DNA"/>
</dbReference>
<gene>
    <name evidence="1" type="ORF">E2C01_094974</name>
</gene>
<organism evidence="1 2">
    <name type="scientific">Portunus trituberculatus</name>
    <name type="common">Swimming crab</name>
    <name type="synonym">Neptunus trituberculatus</name>
    <dbReference type="NCBI Taxonomy" id="210409"/>
    <lineage>
        <taxon>Eukaryota</taxon>
        <taxon>Metazoa</taxon>
        <taxon>Ecdysozoa</taxon>
        <taxon>Arthropoda</taxon>
        <taxon>Crustacea</taxon>
        <taxon>Multicrustacea</taxon>
        <taxon>Malacostraca</taxon>
        <taxon>Eumalacostraca</taxon>
        <taxon>Eucarida</taxon>
        <taxon>Decapoda</taxon>
        <taxon>Pleocyemata</taxon>
        <taxon>Brachyura</taxon>
        <taxon>Eubrachyura</taxon>
        <taxon>Portunoidea</taxon>
        <taxon>Portunidae</taxon>
        <taxon>Portuninae</taxon>
        <taxon>Portunus</taxon>
    </lineage>
</organism>
<evidence type="ECO:0000313" key="2">
    <source>
        <dbReference type="Proteomes" id="UP000324222"/>
    </source>
</evidence>
<comment type="caution">
    <text evidence="1">The sequence shown here is derived from an EMBL/GenBank/DDBJ whole genome shotgun (WGS) entry which is preliminary data.</text>
</comment>
<keyword evidence="2" id="KW-1185">Reference proteome</keyword>
<sequence length="72" mass="7783">MNVEEKAKGNSNNKPTLVREVTVNSAVSIESAISSPSQHIDHSLQNTPVPCSLETKILHNGIGKDSQRTSEK</sequence>
<reference evidence="1 2" key="1">
    <citation type="submission" date="2019-05" db="EMBL/GenBank/DDBJ databases">
        <title>Another draft genome of Portunus trituberculatus and its Hox gene families provides insights of decapod evolution.</title>
        <authorList>
            <person name="Jeong J.-H."/>
            <person name="Song I."/>
            <person name="Kim S."/>
            <person name="Choi T."/>
            <person name="Kim D."/>
            <person name="Ryu S."/>
            <person name="Kim W."/>
        </authorList>
    </citation>
    <scope>NUCLEOTIDE SEQUENCE [LARGE SCALE GENOMIC DNA]</scope>
    <source>
        <tissue evidence="1">Muscle</tissue>
    </source>
</reference>
<protein>
    <submittedName>
        <fullName evidence="1">Uncharacterized protein</fullName>
    </submittedName>
</protein>
<name>A0A5B7JYM2_PORTR</name>
<dbReference type="Proteomes" id="UP000324222">
    <property type="component" value="Unassembled WGS sequence"/>
</dbReference>
<dbReference type="OrthoDB" id="10027016at2759"/>
<dbReference type="AlphaFoldDB" id="A0A5B7JYM2"/>